<evidence type="ECO:0000256" key="6">
    <source>
        <dbReference type="ARBA" id="ARBA00022605"/>
    </source>
</evidence>
<dbReference type="GO" id="GO:0000050">
    <property type="term" value="P:urea cycle"/>
    <property type="evidence" value="ECO:0007669"/>
    <property type="project" value="TreeGrafter"/>
</dbReference>
<evidence type="ECO:0000256" key="5">
    <source>
        <dbReference type="ARBA" id="ARBA00022598"/>
    </source>
</evidence>
<dbReference type="GO" id="GO:0004055">
    <property type="term" value="F:argininosuccinate synthase activity"/>
    <property type="evidence" value="ECO:0007669"/>
    <property type="project" value="UniProtKB-UniRule"/>
</dbReference>
<feature type="binding site" evidence="9">
    <location>
        <position position="198"/>
    </location>
    <ligand>
        <name>L-citrulline</name>
        <dbReference type="ChEBI" id="CHEBI:57743"/>
    </ligand>
</feature>
<feature type="binding site" evidence="9">
    <location>
        <position position="128"/>
    </location>
    <ligand>
        <name>L-citrulline</name>
        <dbReference type="ChEBI" id="CHEBI:57743"/>
    </ligand>
</feature>
<name>A0AA46N681_9BACT</name>
<evidence type="ECO:0000313" key="13">
    <source>
        <dbReference type="Proteomes" id="UP001164100"/>
    </source>
</evidence>
<protein>
    <recommendedName>
        <fullName evidence="3 9">Argininosuccinate synthase</fullName>
        <ecNumber evidence="3 9">6.3.4.5</ecNumber>
    </recommendedName>
    <alternativeName>
        <fullName evidence="9">Citrulline--aspartate ligase</fullName>
    </alternativeName>
</protein>
<feature type="binding site" evidence="9">
    <location>
        <position position="132"/>
    </location>
    <ligand>
        <name>L-citrulline</name>
        <dbReference type="ChEBI" id="CHEBI:57743"/>
    </ligand>
</feature>
<dbReference type="SUPFAM" id="SSF69864">
    <property type="entry name" value="Argininosuccinate synthetase, C-terminal domain"/>
    <property type="match status" value="1"/>
</dbReference>
<dbReference type="InterPro" id="IPR048268">
    <property type="entry name" value="Arginosuc_syn_C"/>
</dbReference>
<dbReference type="PROSITE" id="PS00565">
    <property type="entry name" value="ARGININOSUCCIN_SYN_2"/>
    <property type="match status" value="1"/>
</dbReference>
<feature type="binding site" evidence="9">
    <location>
        <begin position="12"/>
        <end position="20"/>
    </location>
    <ligand>
        <name>ATP</name>
        <dbReference type="ChEBI" id="CHEBI:30616"/>
    </ligand>
</feature>
<keyword evidence="4 9" id="KW-0055">Arginine biosynthesis</keyword>
<accession>A0AA46N681</accession>
<dbReference type="InterPro" id="IPR024074">
    <property type="entry name" value="AS_cat/multimer_dom_body"/>
</dbReference>
<comment type="pathway">
    <text evidence="1 9">Amino-acid biosynthesis; L-arginine biosynthesis; L-arginine from L-ornithine and carbamoyl phosphate: step 2/3.</text>
</comment>
<dbReference type="FunFam" id="3.90.1260.10:FF:000007">
    <property type="entry name" value="Argininosuccinate synthase"/>
    <property type="match status" value="1"/>
</dbReference>
<keyword evidence="8 9" id="KW-0067">ATP-binding</keyword>
<feature type="binding site" evidence="9">
    <location>
        <position position="122"/>
    </location>
    <ligand>
        <name>ATP</name>
        <dbReference type="ChEBI" id="CHEBI:30616"/>
    </ligand>
</feature>
<feature type="binding site" evidence="9">
    <location>
        <position position="128"/>
    </location>
    <ligand>
        <name>L-aspartate</name>
        <dbReference type="ChEBI" id="CHEBI:29991"/>
    </ligand>
</feature>
<feature type="domain" description="Arginosuccinate synthase-like N-terminal" evidence="10">
    <location>
        <begin position="8"/>
        <end position="171"/>
    </location>
</feature>
<evidence type="ECO:0000256" key="4">
    <source>
        <dbReference type="ARBA" id="ARBA00022571"/>
    </source>
</evidence>
<organism evidence="12 13">
    <name type="scientific">Aliarcobacter cryaerophilus</name>
    <dbReference type="NCBI Taxonomy" id="28198"/>
    <lineage>
        <taxon>Bacteria</taxon>
        <taxon>Pseudomonadati</taxon>
        <taxon>Campylobacterota</taxon>
        <taxon>Epsilonproteobacteria</taxon>
        <taxon>Campylobacterales</taxon>
        <taxon>Arcobacteraceae</taxon>
        <taxon>Aliarcobacter</taxon>
    </lineage>
</organism>
<dbReference type="PROSITE" id="PS00564">
    <property type="entry name" value="ARGININOSUCCIN_SYN_1"/>
    <property type="match status" value="1"/>
</dbReference>
<dbReference type="InterPro" id="IPR048267">
    <property type="entry name" value="Arginosuc_syn_N"/>
</dbReference>
<feature type="domain" description="Arginosuccinate synthase C-terminal" evidence="11">
    <location>
        <begin position="188"/>
        <end position="403"/>
    </location>
</feature>
<dbReference type="Pfam" id="PF00764">
    <property type="entry name" value="Arginosuc_synth"/>
    <property type="match status" value="1"/>
</dbReference>
<dbReference type="InterPro" id="IPR018223">
    <property type="entry name" value="Arginosuc_synth_CS"/>
</dbReference>
<evidence type="ECO:0000256" key="7">
    <source>
        <dbReference type="ARBA" id="ARBA00022741"/>
    </source>
</evidence>
<evidence type="ECO:0000256" key="8">
    <source>
        <dbReference type="ARBA" id="ARBA00022840"/>
    </source>
</evidence>
<keyword evidence="6 9" id="KW-0028">Amino-acid biosynthesis</keyword>
<dbReference type="Gene3D" id="1.20.5.470">
    <property type="entry name" value="Single helix bin"/>
    <property type="match status" value="1"/>
</dbReference>
<dbReference type="InterPro" id="IPR023434">
    <property type="entry name" value="Arginosuc_synth_type_1_subfam"/>
</dbReference>
<feature type="binding site" evidence="9">
    <location>
        <position position="124"/>
    </location>
    <ligand>
        <name>L-aspartate</name>
        <dbReference type="ChEBI" id="CHEBI:29991"/>
    </ligand>
</feature>
<dbReference type="GO" id="GO:0000053">
    <property type="term" value="P:argininosuccinate metabolic process"/>
    <property type="evidence" value="ECO:0007669"/>
    <property type="project" value="TreeGrafter"/>
</dbReference>
<reference evidence="12" key="1">
    <citation type="journal article" date="2022" name="Front. Microbiol.">
        <title>Species classification and novel plasmid identifications in Arcobacter cryaerophilus and Arcobacter cryaerophilus-like organisms.</title>
        <authorList>
            <person name="Zhou G."/>
            <person name="Wang M."/>
            <person name="Wang H."/>
            <person name="Chen X."/>
            <person name="Gu Y."/>
            <person name="Shao Z."/>
            <person name="Zhang J."/>
            <person name="Zhang M."/>
        </authorList>
    </citation>
    <scope>NUCLEOTIDE SEQUENCE</scope>
    <source>
        <strain evidence="12">ICDCAC48</strain>
    </source>
</reference>
<keyword evidence="5 9" id="KW-0436">Ligase</keyword>
<dbReference type="GO" id="GO:0006526">
    <property type="term" value="P:L-arginine biosynthetic process"/>
    <property type="evidence" value="ECO:0007669"/>
    <property type="project" value="UniProtKB-UniRule"/>
</dbReference>
<dbReference type="PANTHER" id="PTHR11587:SF2">
    <property type="entry name" value="ARGININOSUCCINATE SYNTHASE"/>
    <property type="match status" value="1"/>
</dbReference>
<dbReference type="InterPro" id="IPR001518">
    <property type="entry name" value="Arginosuc_synth"/>
</dbReference>
<feature type="binding site" evidence="9">
    <location>
        <position position="274"/>
    </location>
    <ligand>
        <name>L-citrulline</name>
        <dbReference type="ChEBI" id="CHEBI:57743"/>
    </ligand>
</feature>
<dbReference type="SUPFAM" id="SSF52402">
    <property type="entry name" value="Adenine nucleotide alpha hydrolases-like"/>
    <property type="match status" value="1"/>
</dbReference>
<feature type="binding site" evidence="9">
    <location>
        <position position="129"/>
    </location>
    <ligand>
        <name>L-aspartate</name>
        <dbReference type="ChEBI" id="CHEBI:29991"/>
    </ligand>
</feature>
<evidence type="ECO:0000259" key="10">
    <source>
        <dbReference type="Pfam" id="PF00764"/>
    </source>
</evidence>
<dbReference type="NCBIfam" id="TIGR00032">
    <property type="entry name" value="argG"/>
    <property type="match status" value="1"/>
</dbReference>
<evidence type="ECO:0000313" key="12">
    <source>
        <dbReference type="EMBL" id="UYF44116.1"/>
    </source>
</evidence>
<dbReference type="InterPro" id="IPR014729">
    <property type="entry name" value="Rossmann-like_a/b/a_fold"/>
</dbReference>
<comment type="subcellular location">
    <subcellularLocation>
        <location evidence="9">Cytoplasm</location>
    </subcellularLocation>
</comment>
<dbReference type="RefSeq" id="WP_141048265.1">
    <property type="nucleotide sequence ID" value="NZ_CP099556.1"/>
</dbReference>
<dbReference type="GO" id="GO:0005524">
    <property type="term" value="F:ATP binding"/>
    <property type="evidence" value="ECO:0007669"/>
    <property type="project" value="UniProtKB-UniRule"/>
</dbReference>
<evidence type="ECO:0000256" key="9">
    <source>
        <dbReference type="HAMAP-Rule" id="MF_00005"/>
    </source>
</evidence>
<evidence type="ECO:0000259" key="11">
    <source>
        <dbReference type="Pfam" id="PF20979"/>
    </source>
</evidence>
<dbReference type="Pfam" id="PF20979">
    <property type="entry name" value="Arginosuc_syn_C"/>
    <property type="match status" value="1"/>
</dbReference>
<gene>
    <name evidence="9" type="primary">argG</name>
    <name evidence="12" type="ORF">NGX11_04050</name>
</gene>
<dbReference type="CDD" id="cd01999">
    <property type="entry name" value="ASS"/>
    <property type="match status" value="1"/>
</dbReference>
<feature type="binding site" evidence="9">
    <location>
        <position position="189"/>
    </location>
    <ligand>
        <name>L-citrulline</name>
        <dbReference type="ChEBI" id="CHEBI:57743"/>
    </ligand>
</feature>
<feature type="binding site" evidence="9">
    <location>
        <position position="39"/>
    </location>
    <ligand>
        <name>ATP</name>
        <dbReference type="ChEBI" id="CHEBI:30616"/>
    </ligand>
</feature>
<evidence type="ECO:0000256" key="1">
    <source>
        <dbReference type="ARBA" id="ARBA00004967"/>
    </source>
</evidence>
<dbReference type="Proteomes" id="UP001164100">
    <property type="component" value="Chromosome"/>
</dbReference>
<comment type="subunit">
    <text evidence="2 9">Homotetramer.</text>
</comment>
<dbReference type="HAMAP" id="MF_00005">
    <property type="entry name" value="Arg_succ_synth_type1"/>
    <property type="match status" value="1"/>
</dbReference>
<dbReference type="NCBIfam" id="NF001770">
    <property type="entry name" value="PRK00509.1"/>
    <property type="match status" value="1"/>
</dbReference>
<feature type="binding site" evidence="9">
    <location>
        <position position="92"/>
    </location>
    <ligand>
        <name>L-citrulline</name>
        <dbReference type="ChEBI" id="CHEBI:57743"/>
    </ligand>
</feature>
<feature type="binding site" evidence="9">
    <location>
        <position position="97"/>
    </location>
    <ligand>
        <name>L-citrulline</name>
        <dbReference type="ChEBI" id="CHEBI:57743"/>
    </ligand>
</feature>
<proteinExistence type="inferred from homology"/>
<comment type="catalytic activity">
    <reaction evidence="9">
        <text>L-citrulline + L-aspartate + ATP = 2-(N(omega)-L-arginino)succinate + AMP + diphosphate + H(+)</text>
        <dbReference type="Rhea" id="RHEA:10932"/>
        <dbReference type="ChEBI" id="CHEBI:15378"/>
        <dbReference type="ChEBI" id="CHEBI:29991"/>
        <dbReference type="ChEBI" id="CHEBI:30616"/>
        <dbReference type="ChEBI" id="CHEBI:33019"/>
        <dbReference type="ChEBI" id="CHEBI:57472"/>
        <dbReference type="ChEBI" id="CHEBI:57743"/>
        <dbReference type="ChEBI" id="CHEBI:456215"/>
        <dbReference type="EC" id="6.3.4.5"/>
    </reaction>
</comment>
<feature type="binding site" evidence="9">
    <location>
        <position position="286"/>
    </location>
    <ligand>
        <name>L-citrulline</name>
        <dbReference type="ChEBI" id="CHEBI:57743"/>
    </ligand>
</feature>
<dbReference type="EMBL" id="CP099556">
    <property type="protein sequence ID" value="UYF44116.1"/>
    <property type="molecule type" value="Genomic_DNA"/>
</dbReference>
<dbReference type="EC" id="6.3.4.5" evidence="3 9"/>
<dbReference type="Gene3D" id="3.40.50.620">
    <property type="entry name" value="HUPs"/>
    <property type="match status" value="1"/>
</dbReference>
<dbReference type="PANTHER" id="PTHR11587">
    <property type="entry name" value="ARGININOSUCCINATE SYNTHASE"/>
    <property type="match status" value="1"/>
</dbReference>
<evidence type="ECO:0000256" key="2">
    <source>
        <dbReference type="ARBA" id="ARBA00011881"/>
    </source>
</evidence>
<dbReference type="GO" id="GO:0005737">
    <property type="term" value="C:cytoplasm"/>
    <property type="evidence" value="ECO:0007669"/>
    <property type="project" value="UniProtKB-SubCell"/>
</dbReference>
<dbReference type="Gene3D" id="3.90.1260.10">
    <property type="entry name" value="Argininosuccinate synthetase, chain A, domain 2"/>
    <property type="match status" value="1"/>
</dbReference>
<keyword evidence="7 9" id="KW-0547">Nucleotide-binding</keyword>
<dbReference type="AlphaFoldDB" id="A0AA46N681"/>
<sequence length="411" mass="46048">MSKKDIKKVVLAYSGGLDTSIILKWLQDEYDAEVITFTADLGQGEEVEPARAKAIACGIKPENVYILDVKEEFVKDYVFPMFRANAIYEGEYLLGTSIARPLIAKKLVEIANEKGAQAVSHGATGKGNDQVRFELGALALNPDLKVIAPWREWELNSRESLLEYAKKHGIEISQKHVDENGNPKISPYSMDANLLHISYEGLHLENPAAEPEESMWLWTTSPEKAPDCAEIIEIEYKNGDPIALNGEKLSPANLLLALNKLGNKHGIGRVDIVENRYVGMKARGCYETPGGTIMLKAHRAIESLTLDREAAHLKDELMPRYAKLIYQGYWFSPEREMLQAAIDATQKNVEGKVRLKLYKGNVMVIGRESSKSLYDDAYSTFEKDEVYNQKDAEGFIRLNALRLVIAGKKQK</sequence>
<dbReference type="FunFam" id="3.40.50.620:FF:000019">
    <property type="entry name" value="Argininosuccinate synthase"/>
    <property type="match status" value="1"/>
</dbReference>
<keyword evidence="9" id="KW-0963">Cytoplasm</keyword>
<evidence type="ECO:0000256" key="3">
    <source>
        <dbReference type="ARBA" id="ARBA00012286"/>
    </source>
</evidence>
<comment type="similarity">
    <text evidence="9">Belongs to the argininosuccinate synthase family. Type 1 subfamily.</text>
</comment>